<dbReference type="Pfam" id="PF01370">
    <property type="entry name" value="Epimerase"/>
    <property type="match status" value="1"/>
</dbReference>
<dbReference type="Gene3D" id="3.40.50.720">
    <property type="entry name" value="NAD(P)-binding Rossmann-like Domain"/>
    <property type="match status" value="1"/>
</dbReference>
<dbReference type="EMBL" id="CP002299">
    <property type="protein sequence ID" value="ADP80824.1"/>
    <property type="molecule type" value="Genomic_DNA"/>
</dbReference>
<feature type="domain" description="NAD-dependent epimerase/dehydratase" evidence="2">
    <location>
        <begin position="3"/>
        <end position="244"/>
    </location>
</feature>
<name>E3J7S0_PSEI1</name>
<dbReference type="InterPro" id="IPR036291">
    <property type="entry name" value="NAD(P)-bd_dom_sf"/>
</dbReference>
<organism evidence="3 4">
    <name type="scientific">Pseudofrankia inefficax (strain DSM 45817 / CECT 9037 / DDB 130130 / EuI1c)</name>
    <name type="common">Frankia inefficax</name>
    <dbReference type="NCBI Taxonomy" id="298654"/>
    <lineage>
        <taxon>Bacteria</taxon>
        <taxon>Bacillati</taxon>
        <taxon>Actinomycetota</taxon>
        <taxon>Actinomycetes</taxon>
        <taxon>Frankiales</taxon>
        <taxon>Frankiaceae</taxon>
        <taxon>Pseudofrankia</taxon>
    </lineage>
</organism>
<gene>
    <name evidence="3" type="ordered locus">FraEuI1c_2797</name>
</gene>
<dbReference type="InParanoid" id="E3J7S0"/>
<sequence>MTVLITGGGLVGCQIARLEQEAGRAPVIFDFSPRTEALGEFVDLERCTVVRGDVTNPLELVATVTGYGITRIIHTAAFGGLTAGSNTAPLASTLVNTMGTAYVLEVARVLGLERVVLCSSSTLYMSMEGGADEGRYGLEEAYPRPNNVYAANKQAAEDLGRAYRKTYGLDVVAVRFAAVFGPWGPGGGGGATTAMERWLRSSMAGEPAEVNISGADWIYSKDAAQGTFKACWAEGLEAELFNLGMGQPYSAREIADGINAVIPGECAKESARAIDPRRPAMNIERARQQLGYEVEYPMAAAVRDYHEWITRR</sequence>
<dbReference type="RefSeq" id="WP_013423942.1">
    <property type="nucleotide sequence ID" value="NC_014666.1"/>
</dbReference>
<dbReference type="HOGENOM" id="CLU_007383_1_7_11"/>
<dbReference type="AlphaFoldDB" id="E3J7S0"/>
<comment type="similarity">
    <text evidence="1">Belongs to the NAD(P)-dependent epimerase/dehydratase family.</text>
</comment>
<dbReference type="OrthoDB" id="9801785at2"/>
<evidence type="ECO:0000313" key="3">
    <source>
        <dbReference type="EMBL" id="ADP80824.1"/>
    </source>
</evidence>
<evidence type="ECO:0000256" key="1">
    <source>
        <dbReference type="ARBA" id="ARBA00007637"/>
    </source>
</evidence>
<protein>
    <submittedName>
        <fullName evidence="3">NAD-dependent epimerase/dehydratase</fullName>
    </submittedName>
</protein>
<reference evidence="3 4" key="1">
    <citation type="submission" date="2010-10" db="EMBL/GenBank/DDBJ databases">
        <title>Complete sequence of Frankia sp. EuI1c.</title>
        <authorList>
            <consortium name="US DOE Joint Genome Institute"/>
            <person name="Lucas S."/>
            <person name="Copeland A."/>
            <person name="Lapidus A."/>
            <person name="Cheng J.-F."/>
            <person name="Bruce D."/>
            <person name="Goodwin L."/>
            <person name="Pitluck S."/>
            <person name="Chertkov O."/>
            <person name="Detter J.C."/>
            <person name="Han C."/>
            <person name="Tapia R."/>
            <person name="Land M."/>
            <person name="Hauser L."/>
            <person name="Jeffries C."/>
            <person name="Kyrpides N."/>
            <person name="Ivanova N."/>
            <person name="Mikhailova N."/>
            <person name="Beauchemin N."/>
            <person name="Sen A."/>
            <person name="Sur S.A."/>
            <person name="Gtari M."/>
            <person name="Wall L."/>
            <person name="Tisa L."/>
            <person name="Woyke T."/>
        </authorList>
    </citation>
    <scope>NUCLEOTIDE SEQUENCE [LARGE SCALE GENOMIC DNA]</scope>
    <source>
        <strain evidence="4">DSM 45817 / CECT 9037 / EuI1c</strain>
    </source>
</reference>
<dbReference type="KEGG" id="fri:FraEuI1c_2797"/>
<proteinExistence type="inferred from homology"/>
<dbReference type="Proteomes" id="UP000002484">
    <property type="component" value="Chromosome"/>
</dbReference>
<keyword evidence="4" id="KW-1185">Reference proteome</keyword>
<dbReference type="STRING" id="298654.FraEuI1c_2797"/>
<dbReference type="SUPFAM" id="SSF51735">
    <property type="entry name" value="NAD(P)-binding Rossmann-fold domains"/>
    <property type="match status" value="1"/>
</dbReference>
<dbReference type="PANTHER" id="PTHR43000">
    <property type="entry name" value="DTDP-D-GLUCOSE 4,6-DEHYDRATASE-RELATED"/>
    <property type="match status" value="1"/>
</dbReference>
<accession>E3J7S0</accession>
<dbReference type="eggNOG" id="COG0451">
    <property type="taxonomic scope" value="Bacteria"/>
</dbReference>
<dbReference type="InterPro" id="IPR001509">
    <property type="entry name" value="Epimerase_deHydtase"/>
</dbReference>
<evidence type="ECO:0000259" key="2">
    <source>
        <dbReference type="Pfam" id="PF01370"/>
    </source>
</evidence>
<evidence type="ECO:0000313" key="4">
    <source>
        <dbReference type="Proteomes" id="UP000002484"/>
    </source>
</evidence>